<dbReference type="SMART" id="SM00320">
    <property type="entry name" value="WD40"/>
    <property type="match status" value="6"/>
</dbReference>
<comment type="similarity">
    <text evidence="1">Belongs to the WD repeat CDC20/Fizzy family.</text>
</comment>
<comment type="caution">
    <text evidence="9">The sequence shown here is derived from an EMBL/GenBank/DDBJ whole genome shotgun (WGS) entry which is preliminary data.</text>
</comment>
<proteinExistence type="inferred from homology"/>
<dbReference type="GO" id="GO:0031145">
    <property type="term" value="P:anaphase-promoting complex-dependent catabolic process"/>
    <property type="evidence" value="ECO:0007669"/>
    <property type="project" value="TreeGrafter"/>
</dbReference>
<dbReference type="GO" id="GO:0004435">
    <property type="term" value="F:phosphatidylinositol-4,5-bisphosphate phospholipase C activity"/>
    <property type="evidence" value="ECO:0007669"/>
    <property type="project" value="InterPro"/>
</dbReference>
<dbReference type="GO" id="GO:0051301">
    <property type="term" value="P:cell division"/>
    <property type="evidence" value="ECO:0007669"/>
    <property type="project" value="UniProtKB-KW"/>
</dbReference>
<keyword evidence="10" id="KW-1185">Reference proteome</keyword>
<dbReference type="PROSITE" id="PS50294">
    <property type="entry name" value="WD_REPEATS_REGION"/>
    <property type="match status" value="2"/>
</dbReference>
<gene>
    <name evidence="9" type="ORF">FRX31_010000</name>
</gene>
<dbReference type="GO" id="GO:1990757">
    <property type="term" value="F:ubiquitin ligase activator activity"/>
    <property type="evidence" value="ECO:0007669"/>
    <property type="project" value="TreeGrafter"/>
</dbReference>
<dbReference type="CDD" id="cd00200">
    <property type="entry name" value="WD40"/>
    <property type="match status" value="1"/>
</dbReference>
<dbReference type="InterPro" id="IPR036322">
    <property type="entry name" value="WD40_repeat_dom_sf"/>
</dbReference>
<dbReference type="SUPFAM" id="SSF50978">
    <property type="entry name" value="WD40 repeat-like"/>
    <property type="match status" value="1"/>
</dbReference>
<evidence type="ECO:0000256" key="4">
    <source>
        <dbReference type="ARBA" id="ARBA00022737"/>
    </source>
</evidence>
<dbReference type="AlphaFoldDB" id="A0A7J6WU52"/>
<dbReference type="GO" id="GO:0005680">
    <property type="term" value="C:anaphase-promoting complex"/>
    <property type="evidence" value="ECO:0007669"/>
    <property type="project" value="TreeGrafter"/>
</dbReference>
<evidence type="ECO:0000256" key="5">
    <source>
        <dbReference type="ARBA" id="ARBA00022776"/>
    </source>
</evidence>
<dbReference type="PANTHER" id="PTHR19918:SF43">
    <property type="entry name" value="CELL DIVISION CYCLE 20.2, COFACTOR OF APC COMPLEX-LIKE ISOFORM X2"/>
    <property type="match status" value="1"/>
</dbReference>
<dbReference type="GO" id="GO:0006629">
    <property type="term" value="P:lipid metabolic process"/>
    <property type="evidence" value="ECO:0007669"/>
    <property type="project" value="InterPro"/>
</dbReference>
<name>A0A7J6WU52_THATH</name>
<dbReference type="InterPro" id="IPR001680">
    <property type="entry name" value="WD40_rpt"/>
</dbReference>
<organism evidence="9 10">
    <name type="scientific">Thalictrum thalictroides</name>
    <name type="common">Rue-anemone</name>
    <name type="synonym">Anemone thalictroides</name>
    <dbReference type="NCBI Taxonomy" id="46969"/>
    <lineage>
        <taxon>Eukaryota</taxon>
        <taxon>Viridiplantae</taxon>
        <taxon>Streptophyta</taxon>
        <taxon>Embryophyta</taxon>
        <taxon>Tracheophyta</taxon>
        <taxon>Spermatophyta</taxon>
        <taxon>Magnoliopsida</taxon>
        <taxon>Ranunculales</taxon>
        <taxon>Ranunculaceae</taxon>
        <taxon>Thalictroideae</taxon>
        <taxon>Thalictrum</taxon>
    </lineage>
</organism>
<dbReference type="Proteomes" id="UP000554482">
    <property type="component" value="Unassembled WGS sequence"/>
</dbReference>
<dbReference type="Gene3D" id="2.130.10.10">
    <property type="entry name" value="YVTN repeat-like/Quinoprotein amine dehydrogenase"/>
    <property type="match status" value="1"/>
</dbReference>
<dbReference type="InterPro" id="IPR019775">
    <property type="entry name" value="WD40_repeat_CS"/>
</dbReference>
<dbReference type="GO" id="GO:1905786">
    <property type="term" value="P:positive regulation of anaphase-promoting complex-dependent catabolic process"/>
    <property type="evidence" value="ECO:0007669"/>
    <property type="project" value="TreeGrafter"/>
</dbReference>
<keyword evidence="3 9" id="KW-0132">Cell division</keyword>
<dbReference type="PROSITE" id="PS50008">
    <property type="entry name" value="PIPLC_Y_DOMAIN"/>
    <property type="match status" value="1"/>
</dbReference>
<dbReference type="Pfam" id="PF24807">
    <property type="entry name" value="WD40_CDC20-Fz"/>
    <property type="match status" value="1"/>
</dbReference>
<feature type="repeat" description="WD" evidence="7">
    <location>
        <begin position="392"/>
        <end position="433"/>
    </location>
</feature>
<evidence type="ECO:0000256" key="1">
    <source>
        <dbReference type="ARBA" id="ARBA00006445"/>
    </source>
</evidence>
<evidence type="ECO:0000256" key="7">
    <source>
        <dbReference type="PROSITE-ProRule" id="PRU00221"/>
    </source>
</evidence>
<dbReference type="InterPro" id="IPR033010">
    <property type="entry name" value="Cdc20/Fizzy"/>
</dbReference>
<evidence type="ECO:0000313" key="10">
    <source>
        <dbReference type="Proteomes" id="UP000554482"/>
    </source>
</evidence>
<dbReference type="PROSITE" id="PS00678">
    <property type="entry name" value="WD_REPEATS_1"/>
    <property type="match status" value="1"/>
</dbReference>
<feature type="domain" description="PI-PLC Y-box" evidence="8">
    <location>
        <begin position="179"/>
        <end position="202"/>
    </location>
</feature>
<feature type="repeat" description="WD" evidence="7">
    <location>
        <begin position="259"/>
        <end position="300"/>
    </location>
</feature>
<dbReference type="OrthoDB" id="10263272at2759"/>
<evidence type="ECO:0000256" key="6">
    <source>
        <dbReference type="ARBA" id="ARBA00023306"/>
    </source>
</evidence>
<dbReference type="GO" id="GO:0010997">
    <property type="term" value="F:anaphase-promoting complex binding"/>
    <property type="evidence" value="ECO:0007669"/>
    <property type="project" value="InterPro"/>
</dbReference>
<evidence type="ECO:0000313" key="9">
    <source>
        <dbReference type="EMBL" id="KAF5200417.1"/>
    </source>
</evidence>
<evidence type="ECO:0000256" key="2">
    <source>
        <dbReference type="ARBA" id="ARBA00022574"/>
    </source>
</evidence>
<protein>
    <submittedName>
        <fullName evidence="9">Cell division cycle 20.1, cofactor of APC complex</fullName>
    </submittedName>
</protein>
<dbReference type="PROSITE" id="PS50082">
    <property type="entry name" value="WD_REPEATS_2"/>
    <property type="match status" value="2"/>
</dbReference>
<sequence length="448" mass="50692">MRRSDMNGYSFNRLPSPRSQYDILPGDRFIPNRSLMDISRAQTLLSDKPVQRSPDSTFNEEYRKWVEENLTLGSDGKPFRMLVFRGTPKSGRTSVPPVDEFAKEEVYRKREEDLKLRKRIQQLPKSPDKCLDAPNLIDNFYINPIDWGKNNILAVALGSEVYLWNADNNKIQKLMEIDDGSDYPTSVAWSKGAKMIAVGFQSSIIQLWDAQTSKLIRTLKGHKRRVGCLAWNDRFLTSGGFDGLIINHDARARENSTSTQGHSSEVCGLKWSGTGKLLASGDNNNVIKLWEASNMRSDRVVHRLKGHCAAVKALAWCPHQYNLLASGGGTTDWCIKMWDSNTGKCIQSIDTTSQVCALEWNRHHNEILSGHGYIKNQLSLWTYPSMSKVADIVEHTSRILWLSQSPDGLTVVSAGADQVLRFWKVFQPADARTTEGESLFSLKRFHIR</sequence>
<dbReference type="InterPro" id="IPR015943">
    <property type="entry name" value="WD40/YVTN_repeat-like_dom_sf"/>
</dbReference>
<keyword evidence="6" id="KW-0131">Cell cycle</keyword>
<dbReference type="PANTHER" id="PTHR19918">
    <property type="entry name" value="CELL DIVISION CYCLE 20 CDC20 FIZZY -RELATED"/>
    <property type="match status" value="1"/>
</dbReference>
<keyword evidence="2 7" id="KW-0853">WD repeat</keyword>
<dbReference type="InterPro" id="IPR001711">
    <property type="entry name" value="PLipase_C_Pinositol-sp_Y"/>
</dbReference>
<accession>A0A7J6WU52</accession>
<dbReference type="GO" id="GO:0035556">
    <property type="term" value="P:intracellular signal transduction"/>
    <property type="evidence" value="ECO:0007669"/>
    <property type="project" value="InterPro"/>
</dbReference>
<reference evidence="9 10" key="1">
    <citation type="submission" date="2020-06" db="EMBL/GenBank/DDBJ databases">
        <title>Transcriptomic and genomic resources for Thalictrum thalictroides and T. hernandezii: Facilitating candidate gene discovery in an emerging model plant lineage.</title>
        <authorList>
            <person name="Arias T."/>
            <person name="Riano-Pachon D.M."/>
            <person name="Di Stilio V.S."/>
        </authorList>
    </citation>
    <scope>NUCLEOTIDE SEQUENCE [LARGE SCALE GENOMIC DNA]</scope>
    <source>
        <strain evidence="10">cv. WT478/WT964</strain>
        <tissue evidence="9">Leaves</tissue>
    </source>
</reference>
<evidence type="ECO:0000256" key="3">
    <source>
        <dbReference type="ARBA" id="ARBA00022618"/>
    </source>
</evidence>
<evidence type="ECO:0000259" key="8">
    <source>
        <dbReference type="PROSITE" id="PS50008"/>
    </source>
</evidence>
<dbReference type="InterPro" id="IPR056150">
    <property type="entry name" value="WD40_CDC20-Fz"/>
</dbReference>
<keyword evidence="4" id="KW-0677">Repeat</keyword>
<keyword evidence="5" id="KW-0498">Mitosis</keyword>
<dbReference type="EMBL" id="JABWDY010010762">
    <property type="protein sequence ID" value="KAF5200417.1"/>
    <property type="molecule type" value="Genomic_DNA"/>
</dbReference>